<name>A0A067NTK2_PLEO1</name>
<gene>
    <name evidence="1" type="ORF">PLEOSDRAFT_1074716</name>
</gene>
<accession>A0A067NTK2</accession>
<evidence type="ECO:0000313" key="1">
    <source>
        <dbReference type="EMBL" id="KDQ30310.1"/>
    </source>
</evidence>
<protein>
    <submittedName>
        <fullName evidence="1">Uncharacterized protein</fullName>
    </submittedName>
</protein>
<sequence length="67" mass="8048">MAEGNREHVKDGLRPWEPKVYEWRRAETRQERQAEVDLHGKAVKRVQLRLGREVVKKFHWEGPSNRS</sequence>
<dbReference type="AlphaFoldDB" id="A0A067NTK2"/>
<dbReference type="VEuPathDB" id="FungiDB:PLEOSDRAFT_1074716"/>
<dbReference type="EMBL" id="KL198006">
    <property type="protein sequence ID" value="KDQ30310.1"/>
    <property type="molecule type" value="Genomic_DNA"/>
</dbReference>
<dbReference type="HOGENOM" id="CLU_2813462_0_0_1"/>
<organism evidence="1 2">
    <name type="scientific">Pleurotus ostreatus (strain PC15)</name>
    <name type="common">Oyster mushroom</name>
    <dbReference type="NCBI Taxonomy" id="1137138"/>
    <lineage>
        <taxon>Eukaryota</taxon>
        <taxon>Fungi</taxon>
        <taxon>Dikarya</taxon>
        <taxon>Basidiomycota</taxon>
        <taxon>Agaricomycotina</taxon>
        <taxon>Agaricomycetes</taxon>
        <taxon>Agaricomycetidae</taxon>
        <taxon>Agaricales</taxon>
        <taxon>Pleurotineae</taxon>
        <taxon>Pleurotaceae</taxon>
        <taxon>Pleurotus</taxon>
    </lineage>
</organism>
<dbReference type="InParanoid" id="A0A067NTK2"/>
<reference evidence="2" key="1">
    <citation type="journal article" date="2014" name="Proc. Natl. Acad. Sci. U.S.A.">
        <title>Extensive sampling of basidiomycete genomes demonstrates inadequacy of the white-rot/brown-rot paradigm for wood decay fungi.</title>
        <authorList>
            <person name="Riley R."/>
            <person name="Salamov A.A."/>
            <person name="Brown D.W."/>
            <person name="Nagy L.G."/>
            <person name="Floudas D."/>
            <person name="Held B.W."/>
            <person name="Levasseur A."/>
            <person name="Lombard V."/>
            <person name="Morin E."/>
            <person name="Otillar R."/>
            <person name="Lindquist E.A."/>
            <person name="Sun H."/>
            <person name="LaButti K.M."/>
            <person name="Schmutz J."/>
            <person name="Jabbour D."/>
            <person name="Luo H."/>
            <person name="Baker S.E."/>
            <person name="Pisabarro A.G."/>
            <person name="Walton J.D."/>
            <person name="Blanchette R.A."/>
            <person name="Henrissat B."/>
            <person name="Martin F."/>
            <person name="Cullen D."/>
            <person name="Hibbett D.S."/>
            <person name="Grigoriev I.V."/>
        </authorList>
    </citation>
    <scope>NUCLEOTIDE SEQUENCE [LARGE SCALE GENOMIC DNA]</scope>
    <source>
        <strain evidence="2">PC15</strain>
    </source>
</reference>
<dbReference type="Proteomes" id="UP000027073">
    <property type="component" value="Unassembled WGS sequence"/>
</dbReference>
<proteinExistence type="predicted"/>
<evidence type="ECO:0000313" key="2">
    <source>
        <dbReference type="Proteomes" id="UP000027073"/>
    </source>
</evidence>